<reference evidence="3" key="1">
    <citation type="submission" date="2020-10" db="EMBL/GenBank/DDBJ databases">
        <title>Bacterium isolated from coastal waters sediment.</title>
        <authorList>
            <person name="Chen R.-J."/>
            <person name="Lu D.-C."/>
            <person name="Zhu K.-L."/>
            <person name="Du Z.-J."/>
        </authorList>
    </citation>
    <scope>NUCLEOTIDE SEQUENCE</scope>
    <source>
        <strain evidence="3">N1Y112</strain>
    </source>
</reference>
<keyword evidence="4" id="KW-1185">Reference proteome</keyword>
<comment type="caution">
    <text evidence="3">The sequence shown here is derived from an EMBL/GenBank/DDBJ whole genome shotgun (WGS) entry which is preliminary data.</text>
</comment>
<keyword evidence="2" id="KW-1133">Transmembrane helix</keyword>
<evidence type="ECO:0000313" key="4">
    <source>
        <dbReference type="Proteomes" id="UP000640333"/>
    </source>
</evidence>
<evidence type="ECO:0000256" key="2">
    <source>
        <dbReference type="SAM" id="Phobius"/>
    </source>
</evidence>
<feature type="region of interest" description="Disordered" evidence="1">
    <location>
        <begin position="83"/>
        <end position="117"/>
    </location>
</feature>
<evidence type="ECO:0000313" key="3">
    <source>
        <dbReference type="EMBL" id="MBE9397578.1"/>
    </source>
</evidence>
<feature type="transmembrane region" description="Helical" evidence="2">
    <location>
        <begin position="20"/>
        <end position="48"/>
    </location>
</feature>
<dbReference type="RefSeq" id="WP_193953130.1">
    <property type="nucleotide sequence ID" value="NZ_JADEYS010000008.1"/>
</dbReference>
<dbReference type="Pfam" id="PF14333">
    <property type="entry name" value="DUF4389"/>
    <property type="match status" value="1"/>
</dbReference>
<gene>
    <name evidence="3" type="ORF">IOQ59_09935</name>
</gene>
<dbReference type="EMBL" id="JADEYS010000008">
    <property type="protein sequence ID" value="MBE9397578.1"/>
    <property type="molecule type" value="Genomic_DNA"/>
</dbReference>
<dbReference type="AlphaFoldDB" id="A0A8J7JYG3"/>
<accession>A0A8J7JYG3</accession>
<protein>
    <submittedName>
        <fullName evidence="3">DUF4389 domain-containing protein</fullName>
    </submittedName>
</protein>
<organism evidence="3 4">
    <name type="scientific">Pontibacterium sinense</name>
    <dbReference type="NCBI Taxonomy" id="2781979"/>
    <lineage>
        <taxon>Bacteria</taxon>
        <taxon>Pseudomonadati</taxon>
        <taxon>Pseudomonadota</taxon>
        <taxon>Gammaproteobacteria</taxon>
        <taxon>Oceanospirillales</taxon>
        <taxon>Oceanospirillaceae</taxon>
        <taxon>Pontibacterium</taxon>
    </lineage>
</organism>
<dbReference type="InterPro" id="IPR025498">
    <property type="entry name" value="DUF4389"/>
</dbReference>
<keyword evidence="2" id="KW-0472">Membrane</keyword>
<sequence>MSEDLKQNLSRSSIWMRLLYMLLFTVFYSLAEVVLVAVVTFQFLITLFTGTPNGRLLKFGKSLSTYVYQVLRYLTFNSEVRPFPFGDWPESSLSHKKSSRMANGEESWTTKPKPSDD</sequence>
<dbReference type="Proteomes" id="UP000640333">
    <property type="component" value="Unassembled WGS sequence"/>
</dbReference>
<feature type="compositionally biased region" description="Polar residues" evidence="1">
    <location>
        <begin position="106"/>
        <end position="117"/>
    </location>
</feature>
<evidence type="ECO:0000256" key="1">
    <source>
        <dbReference type="SAM" id="MobiDB-lite"/>
    </source>
</evidence>
<keyword evidence="2" id="KW-0812">Transmembrane</keyword>
<proteinExistence type="predicted"/>
<name>A0A8J7JYG3_9GAMM</name>